<keyword evidence="9" id="KW-1185">Reference proteome</keyword>
<evidence type="ECO:0008006" key="10">
    <source>
        <dbReference type="Google" id="ProtNLM"/>
    </source>
</evidence>
<keyword evidence="6" id="KW-0675">Receptor</keyword>
<dbReference type="InParanoid" id="E9HH25"/>
<proteinExistence type="predicted"/>
<accession>E9HH25</accession>
<dbReference type="GO" id="GO:0008049">
    <property type="term" value="P:male courtship behavior"/>
    <property type="evidence" value="ECO:0000318"/>
    <property type="project" value="GO_Central"/>
</dbReference>
<dbReference type="GO" id="GO:0043025">
    <property type="term" value="C:neuronal cell body"/>
    <property type="evidence" value="ECO:0000318"/>
    <property type="project" value="GO_Central"/>
</dbReference>
<gene>
    <name evidence="8" type="primary">DpuGr36</name>
    <name evidence="8" type="ORF">DAPPUDRAFT_346866</name>
</gene>
<keyword evidence="3 7" id="KW-0812">Transmembrane</keyword>
<keyword evidence="5 7" id="KW-0472">Membrane</keyword>
<dbReference type="FunCoup" id="E9HH25">
    <property type="interactions" value="33"/>
</dbReference>
<dbReference type="PANTHER" id="PTHR21143">
    <property type="entry name" value="INVERTEBRATE GUSTATORY RECEPTOR"/>
    <property type="match status" value="1"/>
</dbReference>
<reference evidence="8 9" key="1">
    <citation type="journal article" date="2011" name="Science">
        <title>The ecoresponsive genome of Daphnia pulex.</title>
        <authorList>
            <person name="Colbourne J.K."/>
            <person name="Pfrender M.E."/>
            <person name="Gilbert D."/>
            <person name="Thomas W.K."/>
            <person name="Tucker A."/>
            <person name="Oakley T.H."/>
            <person name="Tokishita S."/>
            <person name="Aerts A."/>
            <person name="Arnold G.J."/>
            <person name="Basu M.K."/>
            <person name="Bauer D.J."/>
            <person name="Caceres C.E."/>
            <person name="Carmel L."/>
            <person name="Casola C."/>
            <person name="Choi J.H."/>
            <person name="Detter J.C."/>
            <person name="Dong Q."/>
            <person name="Dusheyko S."/>
            <person name="Eads B.D."/>
            <person name="Frohlich T."/>
            <person name="Geiler-Samerotte K.A."/>
            <person name="Gerlach D."/>
            <person name="Hatcher P."/>
            <person name="Jogdeo S."/>
            <person name="Krijgsveld J."/>
            <person name="Kriventseva E.V."/>
            <person name="Kultz D."/>
            <person name="Laforsch C."/>
            <person name="Lindquist E."/>
            <person name="Lopez J."/>
            <person name="Manak J.R."/>
            <person name="Muller J."/>
            <person name="Pangilinan J."/>
            <person name="Patwardhan R.P."/>
            <person name="Pitluck S."/>
            <person name="Pritham E.J."/>
            <person name="Rechtsteiner A."/>
            <person name="Rho M."/>
            <person name="Rogozin I.B."/>
            <person name="Sakarya O."/>
            <person name="Salamov A."/>
            <person name="Schaack S."/>
            <person name="Shapiro H."/>
            <person name="Shiga Y."/>
            <person name="Skalitzky C."/>
            <person name="Smith Z."/>
            <person name="Souvorov A."/>
            <person name="Sung W."/>
            <person name="Tang Z."/>
            <person name="Tsuchiya D."/>
            <person name="Tu H."/>
            <person name="Vos H."/>
            <person name="Wang M."/>
            <person name="Wolf Y.I."/>
            <person name="Yamagata H."/>
            <person name="Yamada T."/>
            <person name="Ye Y."/>
            <person name="Shaw J.R."/>
            <person name="Andrews J."/>
            <person name="Crease T.J."/>
            <person name="Tang H."/>
            <person name="Lucas S.M."/>
            <person name="Robertson H.M."/>
            <person name="Bork P."/>
            <person name="Koonin E.V."/>
            <person name="Zdobnov E.M."/>
            <person name="Grigoriev I.V."/>
            <person name="Lynch M."/>
            <person name="Boore J.L."/>
        </authorList>
    </citation>
    <scope>NUCLEOTIDE SEQUENCE [LARGE SCALE GENOMIC DNA]</scope>
</reference>
<feature type="transmembrane region" description="Helical" evidence="7">
    <location>
        <begin position="294"/>
        <end position="316"/>
    </location>
</feature>
<dbReference type="Proteomes" id="UP000000305">
    <property type="component" value="Unassembled WGS sequence"/>
</dbReference>
<evidence type="ECO:0000256" key="4">
    <source>
        <dbReference type="ARBA" id="ARBA00022989"/>
    </source>
</evidence>
<organism evidence="8 9">
    <name type="scientific">Daphnia pulex</name>
    <name type="common">Water flea</name>
    <dbReference type="NCBI Taxonomy" id="6669"/>
    <lineage>
        <taxon>Eukaryota</taxon>
        <taxon>Metazoa</taxon>
        <taxon>Ecdysozoa</taxon>
        <taxon>Arthropoda</taxon>
        <taxon>Crustacea</taxon>
        <taxon>Branchiopoda</taxon>
        <taxon>Diplostraca</taxon>
        <taxon>Cladocera</taxon>
        <taxon>Anomopoda</taxon>
        <taxon>Daphniidae</taxon>
        <taxon>Daphnia</taxon>
    </lineage>
</organism>
<dbReference type="GO" id="GO:0030425">
    <property type="term" value="C:dendrite"/>
    <property type="evidence" value="ECO:0000318"/>
    <property type="project" value="GO_Central"/>
</dbReference>
<evidence type="ECO:0000256" key="1">
    <source>
        <dbReference type="ARBA" id="ARBA00004651"/>
    </source>
</evidence>
<feature type="transmembrane region" description="Helical" evidence="7">
    <location>
        <begin position="79"/>
        <end position="100"/>
    </location>
</feature>
<feature type="transmembrane region" description="Helical" evidence="7">
    <location>
        <begin position="141"/>
        <end position="167"/>
    </location>
</feature>
<evidence type="ECO:0000256" key="6">
    <source>
        <dbReference type="ARBA" id="ARBA00023170"/>
    </source>
</evidence>
<evidence type="ECO:0000313" key="9">
    <source>
        <dbReference type="Proteomes" id="UP000000305"/>
    </source>
</evidence>
<dbReference type="Pfam" id="PF08395">
    <property type="entry name" value="7tm_7"/>
    <property type="match status" value="1"/>
</dbReference>
<feature type="transmembrane region" description="Helical" evidence="7">
    <location>
        <begin position="262"/>
        <end position="282"/>
    </location>
</feature>
<keyword evidence="2" id="KW-1003">Cell membrane</keyword>
<sequence length="392" mass="44884">MSVFEHLRPLVSLCQACGMIPFTMEENVISNKFVRFTFSFRHRTTWWFMVMFVLQFVLQFVMVKLSVSILDGLINDENVPMTVTILSGITMFSFTAQILLSRWIALNYRKLRNAVEALQEVERLFGEKFIEQHQCFLGYRFVIAVTLIVTTVVFSFVVMASLFQPFYPADMGLMPTVALYFMLSLVNVMIECTFLLIHMSYYVISHYIQLLFLNSGKSDANGLPVASRKGAENIKELRQNALIFDYLCQASSELNDLFSVPVLFILTVKFVTVVSAAFTYIYSFTYSNLIIENVLFVSPFLFVCDWIRLLVIFTAADMPVNQVRLLRERLCARSYSRFSQTLAENVAEMTILMQMNEDRIQMSAAGVFKVGVHLIPALVGAVVTYMVILLQN</sequence>
<evidence type="ECO:0000256" key="2">
    <source>
        <dbReference type="ARBA" id="ARBA00022475"/>
    </source>
</evidence>
<keyword evidence="4 7" id="KW-1133">Transmembrane helix</keyword>
<dbReference type="EMBL" id="GL732645">
    <property type="protein sequence ID" value="EFX68921.1"/>
    <property type="molecule type" value="Genomic_DNA"/>
</dbReference>
<dbReference type="InterPro" id="IPR013604">
    <property type="entry name" value="7TM_chemorcpt"/>
</dbReference>
<dbReference type="GO" id="GO:0050909">
    <property type="term" value="P:sensory perception of taste"/>
    <property type="evidence" value="ECO:0007669"/>
    <property type="project" value="InterPro"/>
</dbReference>
<dbReference type="PANTHER" id="PTHR21143:SF133">
    <property type="entry name" value="GUSTATORY AND PHEROMONE RECEPTOR 32A-RELATED"/>
    <property type="match status" value="1"/>
</dbReference>
<comment type="subcellular location">
    <subcellularLocation>
        <location evidence="1">Cell membrane</location>
        <topology evidence="1">Multi-pass membrane protein</topology>
    </subcellularLocation>
</comment>
<dbReference type="GO" id="GO:0030424">
    <property type="term" value="C:axon"/>
    <property type="evidence" value="ECO:0000318"/>
    <property type="project" value="GO_Central"/>
</dbReference>
<evidence type="ECO:0000256" key="7">
    <source>
        <dbReference type="SAM" id="Phobius"/>
    </source>
</evidence>
<dbReference type="OrthoDB" id="6365977at2759"/>
<feature type="transmembrane region" description="Helical" evidence="7">
    <location>
        <begin position="370"/>
        <end position="390"/>
    </location>
</feature>
<dbReference type="HOGENOM" id="CLU_704495_0_0_1"/>
<evidence type="ECO:0000256" key="3">
    <source>
        <dbReference type="ARBA" id="ARBA00022692"/>
    </source>
</evidence>
<feature type="transmembrane region" description="Helical" evidence="7">
    <location>
        <begin position="179"/>
        <end position="204"/>
    </location>
</feature>
<dbReference type="GO" id="GO:0007635">
    <property type="term" value="P:chemosensory behavior"/>
    <property type="evidence" value="ECO:0000318"/>
    <property type="project" value="GO_Central"/>
</dbReference>
<evidence type="ECO:0000256" key="5">
    <source>
        <dbReference type="ARBA" id="ARBA00023136"/>
    </source>
</evidence>
<evidence type="ECO:0000313" key="8">
    <source>
        <dbReference type="EMBL" id="EFX68921.1"/>
    </source>
</evidence>
<dbReference type="KEGG" id="dpx:DAPPUDRAFT_346866"/>
<name>E9HH25_DAPPU</name>
<protein>
    <recommendedName>
        <fullName evidence="10">Gustatory receptor</fullName>
    </recommendedName>
</protein>
<feature type="transmembrane region" description="Helical" evidence="7">
    <location>
        <begin position="45"/>
        <end position="67"/>
    </location>
</feature>
<dbReference type="AlphaFoldDB" id="E9HH25"/>
<dbReference type="GO" id="GO:0005886">
    <property type="term" value="C:plasma membrane"/>
    <property type="evidence" value="ECO:0007669"/>
    <property type="project" value="UniProtKB-SubCell"/>
</dbReference>